<gene>
    <name evidence="14" type="primary">yajC</name>
    <name evidence="14" type="ORF">D3273_04270</name>
</gene>
<dbReference type="PANTHER" id="PTHR33909:SF1">
    <property type="entry name" value="SEC TRANSLOCON ACCESSORY COMPLEX SUBUNIT YAJC"/>
    <property type="match status" value="1"/>
</dbReference>
<keyword evidence="6" id="KW-0813">Transport</keyword>
<name>A0A4V1RV35_9HYPH</name>
<comment type="subunit">
    <text evidence="4">Part of the SecDF-YidC-YajC translocase complex. The SecDF-YidC-YajC translocase forms a supercomplex with SecYEG, called the holo-translocon (HTL).</text>
</comment>
<dbReference type="GO" id="GO:0005886">
    <property type="term" value="C:plasma membrane"/>
    <property type="evidence" value="ECO:0007669"/>
    <property type="project" value="UniProtKB-SubCell"/>
</dbReference>
<organism evidence="14 15">
    <name type="scientific">Lichenibacterium minor</name>
    <dbReference type="NCBI Taxonomy" id="2316528"/>
    <lineage>
        <taxon>Bacteria</taxon>
        <taxon>Pseudomonadati</taxon>
        <taxon>Pseudomonadota</taxon>
        <taxon>Alphaproteobacteria</taxon>
        <taxon>Hyphomicrobiales</taxon>
        <taxon>Lichenihabitantaceae</taxon>
        <taxon>Lichenibacterium</taxon>
    </lineage>
</organism>
<keyword evidence="11" id="KW-0811">Translocation</keyword>
<evidence type="ECO:0000256" key="13">
    <source>
        <dbReference type="SAM" id="Phobius"/>
    </source>
</evidence>
<accession>A0A4V1RV35</accession>
<dbReference type="EMBL" id="QYBB01000003">
    <property type="protein sequence ID" value="RYC33274.1"/>
    <property type="molecule type" value="Genomic_DNA"/>
</dbReference>
<dbReference type="SMART" id="SM01323">
    <property type="entry name" value="YajC"/>
    <property type="match status" value="1"/>
</dbReference>
<protein>
    <recommendedName>
        <fullName evidence="5">Sec translocon accessory complex subunit YajC</fullName>
    </recommendedName>
</protein>
<dbReference type="NCBIfam" id="TIGR00739">
    <property type="entry name" value="yajC"/>
    <property type="match status" value="1"/>
</dbReference>
<keyword evidence="9" id="KW-0653">Protein transport</keyword>
<reference evidence="14 15" key="1">
    <citation type="submission" date="2018-12" db="EMBL/GenBank/DDBJ databases">
        <authorList>
            <person name="Grouzdev D.S."/>
            <person name="Krutkina M.S."/>
        </authorList>
    </citation>
    <scope>NUCLEOTIDE SEQUENCE [LARGE SCALE GENOMIC DNA]</scope>
    <source>
        <strain evidence="14 15">RmlP026</strain>
    </source>
</reference>
<dbReference type="OrthoDB" id="9811406at2"/>
<proteinExistence type="inferred from homology"/>
<reference evidence="14 15" key="2">
    <citation type="submission" date="2019-02" db="EMBL/GenBank/DDBJ databases">
        <title>'Lichenibacterium ramalinii' gen. nov. sp. nov., 'Lichenibacterium minor' gen. nov. sp. nov.</title>
        <authorList>
            <person name="Pankratov T."/>
        </authorList>
    </citation>
    <scope>NUCLEOTIDE SEQUENCE [LARGE SCALE GENOMIC DNA]</scope>
    <source>
        <strain evidence="14 15">RmlP026</strain>
    </source>
</reference>
<evidence type="ECO:0000256" key="11">
    <source>
        <dbReference type="ARBA" id="ARBA00023010"/>
    </source>
</evidence>
<evidence type="ECO:0000256" key="1">
    <source>
        <dbReference type="ARBA" id="ARBA00002061"/>
    </source>
</evidence>
<feature type="transmembrane region" description="Helical" evidence="13">
    <location>
        <begin position="6"/>
        <end position="21"/>
    </location>
</feature>
<evidence type="ECO:0000313" key="15">
    <source>
        <dbReference type="Proteomes" id="UP000290759"/>
    </source>
</evidence>
<dbReference type="Pfam" id="PF02699">
    <property type="entry name" value="YajC"/>
    <property type="match status" value="1"/>
</dbReference>
<keyword evidence="8 13" id="KW-0812">Transmembrane</keyword>
<dbReference type="AlphaFoldDB" id="A0A4V1RV35"/>
<evidence type="ECO:0000256" key="6">
    <source>
        <dbReference type="ARBA" id="ARBA00022448"/>
    </source>
</evidence>
<comment type="caution">
    <text evidence="14">The sequence shown here is derived from an EMBL/GenBank/DDBJ whole genome shotgun (WGS) entry which is preliminary data.</text>
</comment>
<evidence type="ECO:0000256" key="8">
    <source>
        <dbReference type="ARBA" id="ARBA00022692"/>
    </source>
</evidence>
<dbReference type="Proteomes" id="UP000290759">
    <property type="component" value="Unassembled WGS sequence"/>
</dbReference>
<keyword evidence="7" id="KW-1003">Cell membrane</keyword>
<evidence type="ECO:0000256" key="7">
    <source>
        <dbReference type="ARBA" id="ARBA00022475"/>
    </source>
</evidence>
<evidence type="ECO:0000256" key="9">
    <source>
        <dbReference type="ARBA" id="ARBA00022927"/>
    </source>
</evidence>
<evidence type="ECO:0000256" key="12">
    <source>
        <dbReference type="ARBA" id="ARBA00023136"/>
    </source>
</evidence>
<evidence type="ECO:0000256" key="5">
    <source>
        <dbReference type="ARBA" id="ARBA00014962"/>
    </source>
</evidence>
<sequence>MQVAPFAAILVIMYFLLLRPQQKKQKLHGEMIAAVRRGDTVVTTGGLIGKVTKSTDATEVEVEIAPNVRVRLARAMITEVRAKGEPVKDVPASAKV</sequence>
<comment type="function">
    <text evidence="1">The SecYEG-SecDF-YajC-YidC holo-translocon (HTL) protein secretase/insertase is a supercomplex required for protein secretion, insertion of proteins into membranes, and assembly of membrane protein complexes. While the SecYEG complex is essential for assembly of a number of proteins and complexes, the SecDF-YajC-YidC subcomplex facilitates these functions.</text>
</comment>
<evidence type="ECO:0000256" key="2">
    <source>
        <dbReference type="ARBA" id="ARBA00004162"/>
    </source>
</evidence>
<evidence type="ECO:0000256" key="10">
    <source>
        <dbReference type="ARBA" id="ARBA00022989"/>
    </source>
</evidence>
<evidence type="ECO:0000313" key="14">
    <source>
        <dbReference type="EMBL" id="RYC33274.1"/>
    </source>
</evidence>
<keyword evidence="10 13" id="KW-1133">Transmembrane helix</keyword>
<comment type="similarity">
    <text evidence="3">Belongs to the YajC family.</text>
</comment>
<evidence type="ECO:0000256" key="4">
    <source>
        <dbReference type="ARBA" id="ARBA00011718"/>
    </source>
</evidence>
<dbReference type="PANTHER" id="PTHR33909">
    <property type="entry name" value="SEC TRANSLOCON ACCESSORY COMPLEX SUBUNIT YAJC"/>
    <property type="match status" value="1"/>
</dbReference>
<comment type="subcellular location">
    <subcellularLocation>
        <location evidence="2">Cell membrane</location>
        <topology evidence="2">Single-pass membrane protein</topology>
    </subcellularLocation>
</comment>
<dbReference type="InterPro" id="IPR003849">
    <property type="entry name" value="Preprotein_translocase_YajC"/>
</dbReference>
<keyword evidence="12 13" id="KW-0472">Membrane</keyword>
<evidence type="ECO:0000256" key="3">
    <source>
        <dbReference type="ARBA" id="ARBA00006742"/>
    </source>
</evidence>
<keyword evidence="15" id="KW-1185">Reference proteome</keyword>
<dbReference type="GO" id="GO:0015031">
    <property type="term" value="P:protein transport"/>
    <property type="evidence" value="ECO:0007669"/>
    <property type="project" value="UniProtKB-KW"/>
</dbReference>